<reference evidence="1" key="1">
    <citation type="submission" date="2023-05" db="EMBL/GenBank/DDBJ databases">
        <authorList>
            <consortium name="ELIXIR-Norway"/>
        </authorList>
    </citation>
    <scope>NUCLEOTIDE SEQUENCE</scope>
</reference>
<accession>A0AC60A8X0</accession>
<gene>
    <name evidence="1" type="ORF">MRATA1EN22A_LOCUS27968</name>
</gene>
<sequence>MRVTPAAAPTLAPGNRKCVRLTEVLLMHASAELGPSGPDAAHFQAGKLVRPTCTVSVLLGLTASLKAGPGAGFSSVTPSTSEKPEDDCRRQSRENGFLLPPPTAYRPFEVFLEREVVLHSLAA</sequence>
<protein>
    <submittedName>
        <fullName evidence="1">Uncharacterized protein</fullName>
    </submittedName>
</protein>
<reference evidence="1" key="2">
    <citation type="submission" date="2025-03" db="EMBL/GenBank/DDBJ databases">
        <authorList>
            <consortium name="ELIXIR-Norway"/>
            <consortium name="Elixir Norway"/>
        </authorList>
    </citation>
    <scope>NUCLEOTIDE SEQUENCE</scope>
</reference>
<name>A0AC60A8X0_RANTA</name>
<evidence type="ECO:0000313" key="2">
    <source>
        <dbReference type="Proteomes" id="UP001162501"/>
    </source>
</evidence>
<dbReference type="EMBL" id="OX596093">
    <property type="protein sequence ID" value="CAN0569402.1"/>
    <property type="molecule type" value="Genomic_DNA"/>
</dbReference>
<proteinExistence type="predicted"/>
<dbReference type="Proteomes" id="UP001162501">
    <property type="component" value="Chromosome 9"/>
</dbReference>
<organism evidence="1 2">
    <name type="scientific">Rangifer tarandus platyrhynchus</name>
    <name type="common">Svalbard reindeer</name>
    <dbReference type="NCBI Taxonomy" id="3082113"/>
    <lineage>
        <taxon>Eukaryota</taxon>
        <taxon>Metazoa</taxon>
        <taxon>Chordata</taxon>
        <taxon>Craniata</taxon>
        <taxon>Vertebrata</taxon>
        <taxon>Euteleostomi</taxon>
        <taxon>Mammalia</taxon>
        <taxon>Eutheria</taxon>
        <taxon>Laurasiatheria</taxon>
        <taxon>Artiodactyla</taxon>
        <taxon>Ruminantia</taxon>
        <taxon>Pecora</taxon>
        <taxon>Cervidae</taxon>
        <taxon>Odocoileinae</taxon>
        <taxon>Rangifer</taxon>
    </lineage>
</organism>
<evidence type="ECO:0000313" key="1">
    <source>
        <dbReference type="EMBL" id="CAN0569402.1"/>
    </source>
</evidence>